<feature type="compositionally biased region" description="Polar residues" evidence="6">
    <location>
        <begin position="292"/>
        <end position="302"/>
    </location>
</feature>
<name>A0A8K0UQC7_9AGAR</name>
<feature type="region of interest" description="Disordered" evidence="6">
    <location>
        <begin position="251"/>
        <end position="307"/>
    </location>
</feature>
<dbReference type="Pfam" id="PF13874">
    <property type="entry name" value="Nup54"/>
    <property type="match status" value="1"/>
</dbReference>
<dbReference type="PANTHER" id="PTHR13000:SF0">
    <property type="entry name" value="NUCLEOPORIN P54"/>
    <property type="match status" value="1"/>
</dbReference>
<keyword evidence="3" id="KW-0906">Nuclear pore complex</keyword>
<dbReference type="GO" id="GO:0006607">
    <property type="term" value="P:NLS-bearing protein import into nucleus"/>
    <property type="evidence" value="ECO:0007669"/>
    <property type="project" value="TreeGrafter"/>
</dbReference>
<feature type="domain" description="Nucleoporin Nup54 alpha-helical" evidence="7">
    <location>
        <begin position="395"/>
        <end position="554"/>
    </location>
</feature>
<keyword evidence="3" id="KW-0811">Translocation</keyword>
<evidence type="ECO:0000256" key="1">
    <source>
        <dbReference type="ARBA" id="ARBA00004567"/>
    </source>
</evidence>
<evidence type="ECO:0000256" key="6">
    <source>
        <dbReference type="SAM" id="MobiDB-lite"/>
    </source>
</evidence>
<dbReference type="InterPro" id="IPR025712">
    <property type="entry name" value="Nup54_alpha-helical_dom"/>
</dbReference>
<dbReference type="AlphaFoldDB" id="A0A8K0UQC7"/>
<accession>A0A8K0UQC7</accession>
<evidence type="ECO:0000256" key="2">
    <source>
        <dbReference type="ARBA" id="ARBA00022448"/>
    </source>
</evidence>
<keyword evidence="4" id="KW-0539">Nucleus</keyword>
<keyword evidence="3" id="KW-0509">mRNA transport</keyword>
<dbReference type="Gene3D" id="1.20.5.170">
    <property type="match status" value="1"/>
</dbReference>
<evidence type="ECO:0000256" key="5">
    <source>
        <dbReference type="SAM" id="Coils"/>
    </source>
</evidence>
<keyword evidence="9" id="KW-1185">Reference proteome</keyword>
<evidence type="ECO:0000313" key="8">
    <source>
        <dbReference type="EMBL" id="KAH8102050.1"/>
    </source>
</evidence>
<evidence type="ECO:0000259" key="7">
    <source>
        <dbReference type="Pfam" id="PF13874"/>
    </source>
</evidence>
<dbReference type="Pfam" id="PF13634">
    <property type="entry name" value="Nucleoporin_FG"/>
    <property type="match status" value="1"/>
</dbReference>
<comment type="subcellular location">
    <subcellularLocation>
        <location evidence="1">Nucleus</location>
        <location evidence="1">Nuclear pore complex</location>
    </subcellularLocation>
</comment>
<dbReference type="GO" id="GO:0006999">
    <property type="term" value="P:nuclear pore organization"/>
    <property type="evidence" value="ECO:0007669"/>
    <property type="project" value="TreeGrafter"/>
</dbReference>
<sequence>MSFFGGPITSAPSQQGGSLFGGQQQQQQQNAGQPAAGGGLFGSAGQTGQANTAGGGLFGNTGAAATTGTTGGGLFGNTNTAGTGTTGGGLFGSTSNNAAAGTTGGGLFGNTNANTAGNTNTTAGTTGGGLFGNTNTAGQSNTGGGLFGNTNNATTGTAGGGLFGNTGTAGTSTTGSNLFGNTSTAGTNNAGGGLFGSTNTAAQNTTGGGLFGSTNNNAGTSTAGSNLFGGTSGGGLFGSTNNAQQAGSSIFGGAQQQQQQQQGGLFSGFGQNNQQQQQQQQQRPGGFAQLQLSGSTANQGGNNPFGLGSSTLGVSTLSGLPSLNTPQNPLLASRALQARQQQQQQDPQSQYAALTQKIEEITQAWNPSSPNCAFQHHFYNLVDPSQVHLYGRPANAVNDALWQKAVQENPDPSCFVPVIASGFDDLQQRVEAQTKQAAAHQESLKVCSGMVILFHITDHVIIQELKSRIQALTQKHDMANSARLMRAAALQTQLTQRVMRMVQHLHLLIPALRSSSIRAEEEALQSTLQEIAEDIKRPGGLGKMRGKLNELWALIGALNAAKERDRKDNSTGWAVVDEDGLAQIAQILANEQAGLAHVMKILQRDLKDLNVIEGKSNQEDDPNAQLMASIR</sequence>
<feature type="region of interest" description="Disordered" evidence="6">
    <location>
        <begin position="1"/>
        <end position="44"/>
    </location>
</feature>
<dbReference type="GO" id="GO:0017056">
    <property type="term" value="F:structural constituent of nuclear pore"/>
    <property type="evidence" value="ECO:0007669"/>
    <property type="project" value="TreeGrafter"/>
</dbReference>
<evidence type="ECO:0000256" key="4">
    <source>
        <dbReference type="ARBA" id="ARBA00023242"/>
    </source>
</evidence>
<evidence type="ECO:0000256" key="3">
    <source>
        <dbReference type="ARBA" id="ARBA00023132"/>
    </source>
</evidence>
<keyword evidence="5" id="KW-0175">Coiled coil</keyword>
<organism evidence="8 9">
    <name type="scientific">Cristinia sonorae</name>
    <dbReference type="NCBI Taxonomy" id="1940300"/>
    <lineage>
        <taxon>Eukaryota</taxon>
        <taxon>Fungi</taxon>
        <taxon>Dikarya</taxon>
        <taxon>Basidiomycota</taxon>
        <taxon>Agaricomycotina</taxon>
        <taxon>Agaricomycetes</taxon>
        <taxon>Agaricomycetidae</taxon>
        <taxon>Agaricales</taxon>
        <taxon>Pleurotineae</taxon>
        <taxon>Stephanosporaceae</taxon>
        <taxon>Cristinia</taxon>
    </lineage>
</organism>
<dbReference type="PANTHER" id="PTHR13000">
    <property type="entry name" value="NUCLEOPORIN P54"/>
    <property type="match status" value="1"/>
</dbReference>
<comment type="caution">
    <text evidence="8">The sequence shown here is derived from an EMBL/GenBank/DDBJ whole genome shotgun (WGS) entry which is preliminary data.</text>
</comment>
<dbReference type="OrthoDB" id="6162375at2759"/>
<feature type="compositionally biased region" description="Low complexity" evidence="6">
    <location>
        <begin position="14"/>
        <end position="34"/>
    </location>
</feature>
<proteinExistence type="predicted"/>
<dbReference type="EMBL" id="JAEVFJ010000010">
    <property type="protein sequence ID" value="KAH8102050.1"/>
    <property type="molecule type" value="Genomic_DNA"/>
</dbReference>
<keyword evidence="3" id="KW-0653">Protein transport</keyword>
<dbReference type="GO" id="GO:0044613">
    <property type="term" value="C:nuclear pore central transport channel"/>
    <property type="evidence" value="ECO:0007669"/>
    <property type="project" value="TreeGrafter"/>
</dbReference>
<feature type="coiled-coil region" evidence="5">
    <location>
        <begin position="423"/>
        <end position="482"/>
    </location>
</feature>
<dbReference type="InterPro" id="IPR024864">
    <property type="entry name" value="Nup54/Nup57/Nup44"/>
</dbReference>
<evidence type="ECO:0000313" key="9">
    <source>
        <dbReference type="Proteomes" id="UP000813824"/>
    </source>
</evidence>
<dbReference type="GO" id="GO:0036228">
    <property type="term" value="P:protein localization to nuclear inner membrane"/>
    <property type="evidence" value="ECO:0007669"/>
    <property type="project" value="TreeGrafter"/>
</dbReference>
<protein>
    <recommendedName>
        <fullName evidence="7">Nucleoporin Nup54 alpha-helical domain-containing protein</fullName>
    </recommendedName>
</protein>
<reference evidence="8" key="1">
    <citation type="journal article" date="2021" name="New Phytol.">
        <title>Evolutionary innovations through gain and loss of genes in the ectomycorrhizal Boletales.</title>
        <authorList>
            <person name="Wu G."/>
            <person name="Miyauchi S."/>
            <person name="Morin E."/>
            <person name="Kuo A."/>
            <person name="Drula E."/>
            <person name="Varga T."/>
            <person name="Kohler A."/>
            <person name="Feng B."/>
            <person name="Cao Y."/>
            <person name="Lipzen A."/>
            <person name="Daum C."/>
            <person name="Hundley H."/>
            <person name="Pangilinan J."/>
            <person name="Johnson J."/>
            <person name="Barry K."/>
            <person name="LaButti K."/>
            <person name="Ng V."/>
            <person name="Ahrendt S."/>
            <person name="Min B."/>
            <person name="Choi I.G."/>
            <person name="Park H."/>
            <person name="Plett J.M."/>
            <person name="Magnuson J."/>
            <person name="Spatafora J.W."/>
            <person name="Nagy L.G."/>
            <person name="Henrissat B."/>
            <person name="Grigoriev I.V."/>
            <person name="Yang Z.L."/>
            <person name="Xu J."/>
            <person name="Martin F.M."/>
        </authorList>
    </citation>
    <scope>NUCLEOTIDE SEQUENCE</scope>
    <source>
        <strain evidence="8">KKN 215</strain>
    </source>
</reference>
<keyword evidence="2" id="KW-0813">Transport</keyword>
<dbReference type="InterPro" id="IPR025574">
    <property type="entry name" value="Nucleoporin_FG_rpt"/>
</dbReference>
<feature type="compositionally biased region" description="Low complexity" evidence="6">
    <location>
        <begin position="251"/>
        <end position="291"/>
    </location>
</feature>
<gene>
    <name evidence="8" type="ORF">BXZ70DRAFT_49810</name>
</gene>
<dbReference type="Proteomes" id="UP000813824">
    <property type="component" value="Unassembled WGS sequence"/>
</dbReference>